<keyword evidence="2" id="KW-1185">Reference proteome</keyword>
<proteinExistence type="predicted"/>
<accession>A0A9P8C0H2</accession>
<sequence>MPLLLDRGILTLNPSILAQSMRRPTRTYGAKKAPVSSAAAAIFGSSTTNAAPGPATGRDALKDITEAINNIKLQEGKETEVEEEEREGEGEAVIKGKLII</sequence>
<evidence type="ECO:0000313" key="2">
    <source>
        <dbReference type="Proteomes" id="UP000824998"/>
    </source>
</evidence>
<name>A0A9P8C0H2_9HELO</name>
<dbReference type="AlphaFoldDB" id="A0A9P8C0H2"/>
<organism evidence="1 2">
    <name type="scientific">Amylocarpus encephaloides</name>
    <dbReference type="NCBI Taxonomy" id="45428"/>
    <lineage>
        <taxon>Eukaryota</taxon>
        <taxon>Fungi</taxon>
        <taxon>Dikarya</taxon>
        <taxon>Ascomycota</taxon>
        <taxon>Pezizomycotina</taxon>
        <taxon>Leotiomycetes</taxon>
        <taxon>Helotiales</taxon>
        <taxon>Helotiales incertae sedis</taxon>
        <taxon>Amylocarpus</taxon>
    </lineage>
</organism>
<comment type="caution">
    <text evidence="1">The sequence shown here is derived from an EMBL/GenBank/DDBJ whole genome shotgun (WGS) entry which is preliminary data.</text>
</comment>
<gene>
    <name evidence="1" type="ORF">BJ875DRAFT_198110</name>
</gene>
<reference evidence="1" key="1">
    <citation type="journal article" date="2021" name="IMA Fungus">
        <title>Genomic characterization of three marine fungi, including Emericellopsis atlantica sp. nov. with signatures of a generalist lifestyle and marine biomass degradation.</title>
        <authorList>
            <person name="Hagestad O.C."/>
            <person name="Hou L."/>
            <person name="Andersen J.H."/>
            <person name="Hansen E.H."/>
            <person name="Altermark B."/>
            <person name="Li C."/>
            <person name="Kuhnert E."/>
            <person name="Cox R.J."/>
            <person name="Crous P.W."/>
            <person name="Spatafora J.W."/>
            <person name="Lail K."/>
            <person name="Amirebrahimi M."/>
            <person name="Lipzen A."/>
            <person name="Pangilinan J."/>
            <person name="Andreopoulos W."/>
            <person name="Hayes R.D."/>
            <person name="Ng V."/>
            <person name="Grigoriev I.V."/>
            <person name="Jackson S.A."/>
            <person name="Sutton T.D.S."/>
            <person name="Dobson A.D.W."/>
            <person name="Rama T."/>
        </authorList>
    </citation>
    <scope>NUCLEOTIDE SEQUENCE</scope>
    <source>
        <strain evidence="1">TRa018bII</strain>
    </source>
</reference>
<protein>
    <submittedName>
        <fullName evidence="1">Uncharacterized protein</fullName>
    </submittedName>
</protein>
<dbReference type="Proteomes" id="UP000824998">
    <property type="component" value="Unassembled WGS sequence"/>
</dbReference>
<dbReference type="EMBL" id="MU251774">
    <property type="protein sequence ID" value="KAG9229393.1"/>
    <property type="molecule type" value="Genomic_DNA"/>
</dbReference>
<evidence type="ECO:0000313" key="1">
    <source>
        <dbReference type="EMBL" id="KAG9229393.1"/>
    </source>
</evidence>